<dbReference type="CDD" id="cd00060">
    <property type="entry name" value="FHA"/>
    <property type="match status" value="1"/>
</dbReference>
<feature type="compositionally biased region" description="Basic residues" evidence="5">
    <location>
        <begin position="303"/>
        <end position="313"/>
    </location>
</feature>
<dbReference type="Gene3D" id="1.10.30.10">
    <property type="entry name" value="High mobility group box domain"/>
    <property type="match status" value="2"/>
</dbReference>
<proteinExistence type="predicted"/>
<name>A0A7S4Q6Y1_9DINO</name>
<dbReference type="GO" id="GO:0003677">
    <property type="term" value="F:DNA binding"/>
    <property type="evidence" value="ECO:0007669"/>
    <property type="project" value="UniProtKB-UniRule"/>
</dbReference>
<evidence type="ECO:0000256" key="1">
    <source>
        <dbReference type="ARBA" id="ARBA00004123"/>
    </source>
</evidence>
<feature type="DNA-binding region" description="HMG box" evidence="4">
    <location>
        <begin position="427"/>
        <end position="497"/>
    </location>
</feature>
<dbReference type="PANTHER" id="PTHR46261">
    <property type="entry name" value="HIGH MOBILITY GROUP B PROTEIN 4-RELATED"/>
    <property type="match status" value="1"/>
</dbReference>
<sequence length="782" mass="83927">MATSAEVPMPEVGEAAGAEAMAAPAEVPMPELGEAAGAEAMAASAEVPRPELGEAAGAEAPAGQPDAEMQVERPEGPAEEASAARPEAELPDAEMQEAEQHAEQEAPVKEERPHHDEAPVKEEPPSTAAGAAEAEGREEAPAATAAAADPEPAAAPGSQAMVEEDPVPPSAQTDSGSFVHLLLADADASHEPQVFRMRTSQPLQRLLITYMDFRKLAAADAPSLRLSALGQEQLDPSVTASAIGLADGDCVTVHVPPAAAKAAAAAAAAEPKAKAAKAAGAGRGRRRRNTAKAAPAATQPSQKQRRGRGRPARAARAAPEAPEEEAAPEEEYLKEPKRPTSSYFLWYVENREAVSTAVGKGVTTGALARIAADHWKALSPEERAPYEAKAAERKAEYQQALADFVARGGVPRRRARKDQADPVPRLPKRPCGGAYGEYLRSHRAEVRALLPADAQVYDVTRECARRWKQLPEEAREEYQERFQARLDEYNDTYKDAIPVTGVARSATVTQGPAKGWKVQAWMNSGKAVQWRIFEPRKSGRAFRTFNNFKALRGNVDKKVYRQLSQMVKPGLVRRLSARAPRGGRKEAVAQPLEDETPSKRRRRGQGEDGALVKAAPAGGRHGQAGADLETPDRLERPLMATQAYFPPEERRPRGKAWTCSCEAHLVRHQRCTASEGSHQPKVIHLRDTAVTIGRAESNDVVLNSTRTPQMLSRCHAKLFSEGGSCGSAYSLTDQGSTNGILLNGKSLQGTCQLNNGDVVTFGVQTAHPEFDYIFESRAGASF</sequence>
<feature type="compositionally biased region" description="Acidic residues" evidence="5">
    <location>
        <begin position="321"/>
        <end position="330"/>
    </location>
</feature>
<dbReference type="AlphaFoldDB" id="A0A7S4Q6Y1"/>
<dbReference type="InterPro" id="IPR008984">
    <property type="entry name" value="SMAD_FHA_dom_sf"/>
</dbReference>
<evidence type="ECO:0008006" key="9">
    <source>
        <dbReference type="Google" id="ProtNLM"/>
    </source>
</evidence>
<feature type="domain" description="HMG box" evidence="7">
    <location>
        <begin position="427"/>
        <end position="497"/>
    </location>
</feature>
<organism evidence="8">
    <name type="scientific">Alexandrium monilatum</name>
    <dbReference type="NCBI Taxonomy" id="311494"/>
    <lineage>
        <taxon>Eukaryota</taxon>
        <taxon>Sar</taxon>
        <taxon>Alveolata</taxon>
        <taxon>Dinophyceae</taxon>
        <taxon>Gonyaulacales</taxon>
        <taxon>Pyrocystaceae</taxon>
        <taxon>Alexandrium</taxon>
    </lineage>
</organism>
<feature type="region of interest" description="Disordered" evidence="5">
    <location>
        <begin position="574"/>
        <end position="628"/>
    </location>
</feature>
<dbReference type="InterPro" id="IPR000253">
    <property type="entry name" value="FHA_dom"/>
</dbReference>
<dbReference type="PROSITE" id="PS50006">
    <property type="entry name" value="FHA_DOMAIN"/>
    <property type="match status" value="1"/>
</dbReference>
<feature type="region of interest" description="Disordered" evidence="5">
    <location>
        <begin position="1"/>
        <end position="175"/>
    </location>
</feature>
<dbReference type="PROSITE" id="PS50118">
    <property type="entry name" value="HMG_BOX_2"/>
    <property type="match status" value="2"/>
</dbReference>
<feature type="domain" description="FHA" evidence="6">
    <location>
        <begin position="690"/>
        <end position="747"/>
    </location>
</feature>
<reference evidence="8" key="1">
    <citation type="submission" date="2021-01" db="EMBL/GenBank/DDBJ databases">
        <authorList>
            <person name="Corre E."/>
            <person name="Pelletier E."/>
            <person name="Niang G."/>
            <person name="Scheremetjew M."/>
            <person name="Finn R."/>
            <person name="Kale V."/>
            <person name="Holt S."/>
            <person name="Cochrane G."/>
            <person name="Meng A."/>
            <person name="Brown T."/>
            <person name="Cohen L."/>
        </authorList>
    </citation>
    <scope>NUCLEOTIDE SEQUENCE</scope>
    <source>
        <strain evidence="8">CCMP3105</strain>
    </source>
</reference>
<comment type="subcellular location">
    <subcellularLocation>
        <location evidence="1">Nucleus</location>
    </subcellularLocation>
</comment>
<evidence type="ECO:0000256" key="2">
    <source>
        <dbReference type="ARBA" id="ARBA00023125"/>
    </source>
</evidence>
<dbReference type="Gene3D" id="2.60.200.20">
    <property type="match status" value="1"/>
</dbReference>
<dbReference type="InterPro" id="IPR009071">
    <property type="entry name" value="HMG_box_dom"/>
</dbReference>
<feature type="compositionally biased region" description="Low complexity" evidence="5">
    <location>
        <begin position="53"/>
        <end position="68"/>
    </location>
</feature>
<dbReference type="InterPro" id="IPR031061">
    <property type="entry name" value="HMGB_plant"/>
</dbReference>
<dbReference type="SMART" id="SM00398">
    <property type="entry name" value="HMG"/>
    <property type="match status" value="2"/>
</dbReference>
<dbReference type="CDD" id="cd00084">
    <property type="entry name" value="HMG-box_SF"/>
    <property type="match status" value="1"/>
</dbReference>
<feature type="compositionally biased region" description="Basic and acidic residues" evidence="5">
    <location>
        <begin position="98"/>
        <end position="124"/>
    </location>
</feature>
<dbReference type="Pfam" id="PF00498">
    <property type="entry name" value="FHA"/>
    <property type="match status" value="1"/>
</dbReference>
<gene>
    <name evidence="8" type="ORF">AMON00008_LOCUS14024</name>
</gene>
<evidence type="ECO:0000256" key="3">
    <source>
        <dbReference type="ARBA" id="ARBA00023242"/>
    </source>
</evidence>
<protein>
    <recommendedName>
        <fullName evidence="9">HMG box domain-containing protein</fullName>
    </recommendedName>
</protein>
<dbReference type="SUPFAM" id="SSF49879">
    <property type="entry name" value="SMAD/FHA domain"/>
    <property type="match status" value="1"/>
</dbReference>
<feature type="compositionally biased region" description="Low complexity" evidence="5">
    <location>
        <begin position="141"/>
        <end position="156"/>
    </location>
</feature>
<dbReference type="Pfam" id="PF00505">
    <property type="entry name" value="HMG_box"/>
    <property type="match status" value="2"/>
</dbReference>
<keyword evidence="3 4" id="KW-0539">Nucleus</keyword>
<dbReference type="InterPro" id="IPR036910">
    <property type="entry name" value="HMG_box_dom_sf"/>
</dbReference>
<accession>A0A7S4Q6Y1</accession>
<keyword evidence="2 4" id="KW-0238">DNA-binding</keyword>
<evidence type="ECO:0000259" key="7">
    <source>
        <dbReference type="PROSITE" id="PS50118"/>
    </source>
</evidence>
<dbReference type="SMART" id="SM00240">
    <property type="entry name" value="FHA"/>
    <property type="match status" value="1"/>
</dbReference>
<evidence type="ECO:0000259" key="6">
    <source>
        <dbReference type="PROSITE" id="PS50006"/>
    </source>
</evidence>
<dbReference type="PANTHER" id="PTHR46261:SF18">
    <property type="entry name" value="DNA-BINDING PROTEIN MNB1B"/>
    <property type="match status" value="1"/>
</dbReference>
<dbReference type="GO" id="GO:0005634">
    <property type="term" value="C:nucleus"/>
    <property type="evidence" value="ECO:0007669"/>
    <property type="project" value="UniProtKB-SubCell"/>
</dbReference>
<evidence type="ECO:0000256" key="5">
    <source>
        <dbReference type="SAM" id="MobiDB-lite"/>
    </source>
</evidence>
<feature type="compositionally biased region" description="Low complexity" evidence="5">
    <location>
        <begin position="8"/>
        <end position="46"/>
    </location>
</feature>
<feature type="domain" description="HMG box" evidence="7">
    <location>
        <begin position="336"/>
        <end position="405"/>
    </location>
</feature>
<evidence type="ECO:0000256" key="4">
    <source>
        <dbReference type="PROSITE-ProRule" id="PRU00267"/>
    </source>
</evidence>
<evidence type="ECO:0000313" key="8">
    <source>
        <dbReference type="EMBL" id="CAE4574405.1"/>
    </source>
</evidence>
<dbReference type="EMBL" id="HBNR01021074">
    <property type="protein sequence ID" value="CAE4574405.1"/>
    <property type="molecule type" value="Transcribed_RNA"/>
</dbReference>
<feature type="DNA-binding region" description="HMG box" evidence="4">
    <location>
        <begin position="336"/>
        <end position="405"/>
    </location>
</feature>
<feature type="region of interest" description="Disordered" evidence="5">
    <location>
        <begin position="276"/>
        <end position="335"/>
    </location>
</feature>
<dbReference type="SUPFAM" id="SSF47095">
    <property type="entry name" value="HMG-box"/>
    <property type="match status" value="2"/>
</dbReference>